<feature type="transmembrane region" description="Helical" evidence="9">
    <location>
        <begin position="261"/>
        <end position="283"/>
    </location>
</feature>
<evidence type="ECO:0000256" key="8">
    <source>
        <dbReference type="ARBA" id="ARBA00023136"/>
    </source>
</evidence>
<dbReference type="GO" id="GO:0034040">
    <property type="term" value="F:ATPase-coupled lipid transmembrane transporter activity"/>
    <property type="evidence" value="ECO:0007669"/>
    <property type="project" value="TreeGrafter"/>
</dbReference>
<evidence type="ECO:0000313" key="13">
    <source>
        <dbReference type="Proteomes" id="UP000002572"/>
    </source>
</evidence>
<sequence>MTPTDAMPRIGIPTLWQTYGRMIQIADERAPQLRSSLISSALSAIFQGLALACLYPILSAVLREPFDVHALWVPGGMMLLFALLDWVLRWHGHTFGYSRCLADVTHAIRVRLGNQLRLMPLEELYQSRTGELSAVIAGNVDEVVTPMGMLADTFLRSALVPLVVVLTTALIEWRLALAMLLLFPVTVPLYRWRKRLSGGSMRTLAAAHARTSAEIIEYTQGLAVLRSANATGVKARRLQESLVHLQDVQARNQWSGLWPSLVIWTLIEGGLILILALGVVLVAGGSLSIAMLAALLIITVRISEPLAIMTNLSAVFDYMEAGFEQVEKLLAVKPLPCLQPSSLPTRFDVRFEGVSFQYAGTEGAVLSGLDLHLPERSLTALVGPSGSGKTTITRLLMRYADPQQGRIMIGGNDIRAMEPEELMACISVVFQDVYLFDDTILANIRMGRCSATDAEVEAAARAACCHEFISRLPLGYQTRVGDIGGSLSGGERQRISIARALLKDAPIVMLDEPTAALDTESELSVQQAIDTLVQDRTVIVIAHRLSTIVGAERILVLEDGKLVEQGTHEHLLDAGGRYRAMWNAQQSAKSWHLAVAAGGDSRD</sequence>
<dbReference type="Gene3D" id="3.40.50.300">
    <property type="entry name" value="P-loop containing nucleotide triphosphate hydrolases"/>
    <property type="match status" value="1"/>
</dbReference>
<dbReference type="PROSITE" id="PS00211">
    <property type="entry name" value="ABC_TRANSPORTER_1"/>
    <property type="match status" value="1"/>
</dbReference>
<dbReference type="InterPro" id="IPR017871">
    <property type="entry name" value="ABC_transporter-like_CS"/>
</dbReference>
<keyword evidence="2" id="KW-0813">Transport</keyword>
<feature type="transmembrane region" description="Helical" evidence="9">
    <location>
        <begin position="176"/>
        <end position="192"/>
    </location>
</feature>
<feature type="transmembrane region" description="Helical" evidence="9">
    <location>
        <begin position="70"/>
        <end position="88"/>
    </location>
</feature>
<dbReference type="OrthoDB" id="9760168at2"/>
<evidence type="ECO:0000256" key="1">
    <source>
        <dbReference type="ARBA" id="ARBA00004651"/>
    </source>
</evidence>
<evidence type="ECO:0000259" key="10">
    <source>
        <dbReference type="PROSITE" id="PS50893"/>
    </source>
</evidence>
<dbReference type="SMART" id="SM00382">
    <property type="entry name" value="AAA"/>
    <property type="match status" value="1"/>
</dbReference>
<accession>E6W211</accession>
<dbReference type="GO" id="GO:0005524">
    <property type="term" value="F:ATP binding"/>
    <property type="evidence" value="ECO:0007669"/>
    <property type="project" value="UniProtKB-KW"/>
</dbReference>
<dbReference type="InterPro" id="IPR027417">
    <property type="entry name" value="P-loop_NTPase"/>
</dbReference>
<dbReference type="GO" id="GO:0005886">
    <property type="term" value="C:plasma membrane"/>
    <property type="evidence" value="ECO:0007669"/>
    <property type="project" value="UniProtKB-SubCell"/>
</dbReference>
<dbReference type="HOGENOM" id="CLU_000604_84_9_0"/>
<name>E6W211_DESIS</name>
<dbReference type="SUPFAM" id="SSF52540">
    <property type="entry name" value="P-loop containing nucleoside triphosphate hydrolases"/>
    <property type="match status" value="1"/>
</dbReference>
<dbReference type="eggNOG" id="COG1132">
    <property type="taxonomic scope" value="Bacteria"/>
</dbReference>
<keyword evidence="8 9" id="KW-0472">Membrane</keyword>
<keyword evidence="7 9" id="KW-1133">Transmembrane helix</keyword>
<dbReference type="GO" id="GO:0016887">
    <property type="term" value="F:ATP hydrolysis activity"/>
    <property type="evidence" value="ECO:0007669"/>
    <property type="project" value="InterPro"/>
</dbReference>
<dbReference type="InterPro" id="IPR039421">
    <property type="entry name" value="Type_1_exporter"/>
</dbReference>
<keyword evidence="3" id="KW-1003">Cell membrane</keyword>
<dbReference type="PANTHER" id="PTHR24221">
    <property type="entry name" value="ATP-BINDING CASSETTE SUB-FAMILY B"/>
    <property type="match status" value="1"/>
</dbReference>
<gene>
    <name evidence="12" type="ordered locus">Selin_1910</name>
</gene>
<dbReference type="STRING" id="653733.Selin_1910"/>
<dbReference type="PROSITE" id="PS50929">
    <property type="entry name" value="ABC_TM1F"/>
    <property type="match status" value="1"/>
</dbReference>
<keyword evidence="13" id="KW-1185">Reference proteome</keyword>
<dbReference type="FunFam" id="3.40.50.300:FF:000221">
    <property type="entry name" value="Multidrug ABC transporter ATP-binding protein"/>
    <property type="match status" value="1"/>
</dbReference>
<dbReference type="CDD" id="cd07346">
    <property type="entry name" value="ABC_6TM_exporters"/>
    <property type="match status" value="1"/>
</dbReference>
<evidence type="ECO:0000256" key="9">
    <source>
        <dbReference type="SAM" id="Phobius"/>
    </source>
</evidence>
<evidence type="ECO:0000259" key="11">
    <source>
        <dbReference type="PROSITE" id="PS50929"/>
    </source>
</evidence>
<dbReference type="InterPro" id="IPR003593">
    <property type="entry name" value="AAA+_ATPase"/>
</dbReference>
<protein>
    <submittedName>
        <fullName evidence="12">ABC transporter related protein</fullName>
    </submittedName>
</protein>
<feature type="transmembrane region" description="Helical" evidence="9">
    <location>
        <begin position="37"/>
        <end position="58"/>
    </location>
</feature>
<evidence type="ECO:0000256" key="6">
    <source>
        <dbReference type="ARBA" id="ARBA00022840"/>
    </source>
</evidence>
<dbReference type="InterPro" id="IPR003439">
    <property type="entry name" value="ABC_transporter-like_ATP-bd"/>
</dbReference>
<keyword evidence="6" id="KW-0067">ATP-binding</keyword>
<dbReference type="PROSITE" id="PS50893">
    <property type="entry name" value="ABC_TRANSPORTER_2"/>
    <property type="match status" value="1"/>
</dbReference>
<organism evidence="12 13">
    <name type="scientific">Desulfurispirillum indicum (strain ATCC BAA-1389 / DSM 22839 / S5)</name>
    <dbReference type="NCBI Taxonomy" id="653733"/>
    <lineage>
        <taxon>Bacteria</taxon>
        <taxon>Pseudomonadati</taxon>
        <taxon>Chrysiogenota</taxon>
        <taxon>Chrysiogenia</taxon>
        <taxon>Chrysiogenales</taxon>
        <taxon>Chrysiogenaceae</taxon>
        <taxon>Desulfurispirillum</taxon>
    </lineage>
</organism>
<dbReference type="RefSeq" id="WP_013506517.1">
    <property type="nucleotide sequence ID" value="NC_014836.1"/>
</dbReference>
<reference evidence="12 13" key="1">
    <citation type="submission" date="2010-12" db="EMBL/GenBank/DDBJ databases">
        <title>Complete sequence of Desulfurispirillum indicum S5.</title>
        <authorList>
            <consortium name="US DOE Joint Genome Institute"/>
            <person name="Lucas S."/>
            <person name="Copeland A."/>
            <person name="Lapidus A."/>
            <person name="Cheng J.-F."/>
            <person name="Goodwin L."/>
            <person name="Pitluck S."/>
            <person name="Chertkov O."/>
            <person name="Held B."/>
            <person name="Detter J.C."/>
            <person name="Han C."/>
            <person name="Tapia R."/>
            <person name="Land M."/>
            <person name="Hauser L."/>
            <person name="Kyrpides N."/>
            <person name="Ivanova N."/>
            <person name="Mikhailova N."/>
            <person name="Haggblom M."/>
            <person name="Rauschenbach I."/>
            <person name="Bini E."/>
            <person name="Woyke T."/>
        </authorList>
    </citation>
    <scope>NUCLEOTIDE SEQUENCE [LARGE SCALE GENOMIC DNA]</scope>
    <source>
        <strain evidence="13">ATCC BAA-1389 / DSM 22839 / S5</strain>
    </source>
</reference>
<feature type="domain" description="ABC transporter" evidence="10">
    <location>
        <begin position="349"/>
        <end position="584"/>
    </location>
</feature>
<evidence type="ECO:0000256" key="2">
    <source>
        <dbReference type="ARBA" id="ARBA00022448"/>
    </source>
</evidence>
<dbReference type="PANTHER" id="PTHR24221:SF654">
    <property type="entry name" value="ATP-BINDING CASSETTE SUB-FAMILY B MEMBER 6"/>
    <property type="match status" value="1"/>
</dbReference>
<keyword evidence="4 9" id="KW-0812">Transmembrane</keyword>
<evidence type="ECO:0000256" key="4">
    <source>
        <dbReference type="ARBA" id="ARBA00022692"/>
    </source>
</evidence>
<dbReference type="GO" id="GO:0140359">
    <property type="term" value="F:ABC-type transporter activity"/>
    <property type="evidence" value="ECO:0007669"/>
    <property type="project" value="InterPro"/>
</dbReference>
<comment type="subcellular location">
    <subcellularLocation>
        <location evidence="1">Cell membrane</location>
        <topology evidence="1">Multi-pass membrane protein</topology>
    </subcellularLocation>
</comment>
<evidence type="ECO:0000256" key="3">
    <source>
        <dbReference type="ARBA" id="ARBA00022475"/>
    </source>
</evidence>
<dbReference type="Proteomes" id="UP000002572">
    <property type="component" value="Chromosome"/>
</dbReference>
<evidence type="ECO:0000256" key="7">
    <source>
        <dbReference type="ARBA" id="ARBA00022989"/>
    </source>
</evidence>
<evidence type="ECO:0000313" key="12">
    <source>
        <dbReference type="EMBL" id="ADU66637.1"/>
    </source>
</evidence>
<dbReference type="Pfam" id="PF00664">
    <property type="entry name" value="ABC_membrane"/>
    <property type="match status" value="1"/>
</dbReference>
<feature type="domain" description="ABC transmembrane type-1" evidence="11">
    <location>
        <begin position="36"/>
        <end position="316"/>
    </location>
</feature>
<proteinExistence type="predicted"/>
<keyword evidence="5" id="KW-0547">Nucleotide-binding</keyword>
<dbReference type="AlphaFoldDB" id="E6W211"/>
<dbReference type="KEGG" id="din:Selin_1910"/>
<evidence type="ECO:0000256" key="5">
    <source>
        <dbReference type="ARBA" id="ARBA00022741"/>
    </source>
</evidence>
<dbReference type="InterPro" id="IPR011527">
    <property type="entry name" value="ABC1_TM_dom"/>
</dbReference>
<dbReference type="EMBL" id="CP002432">
    <property type="protein sequence ID" value="ADU66637.1"/>
    <property type="molecule type" value="Genomic_DNA"/>
</dbReference>
<dbReference type="Pfam" id="PF00005">
    <property type="entry name" value="ABC_tran"/>
    <property type="match status" value="1"/>
</dbReference>
<feature type="transmembrane region" description="Helical" evidence="9">
    <location>
        <begin position="153"/>
        <end position="170"/>
    </location>
</feature>
<dbReference type="SUPFAM" id="SSF90123">
    <property type="entry name" value="ABC transporter transmembrane region"/>
    <property type="match status" value="1"/>
</dbReference>
<dbReference type="Gene3D" id="1.20.1560.10">
    <property type="entry name" value="ABC transporter type 1, transmembrane domain"/>
    <property type="match status" value="1"/>
</dbReference>
<dbReference type="InParanoid" id="E6W211"/>
<dbReference type="InterPro" id="IPR036640">
    <property type="entry name" value="ABC1_TM_sf"/>
</dbReference>